<reference evidence="3" key="1">
    <citation type="submission" date="2023-08" db="EMBL/GenBank/DDBJ databases">
        <title>Reference Genome Resource for the Citrus Pathogen Phytophthora citrophthora.</title>
        <authorList>
            <person name="Moller H."/>
            <person name="Coetzee B."/>
            <person name="Rose L.J."/>
            <person name="Van Niekerk J.M."/>
        </authorList>
    </citation>
    <scope>NUCLEOTIDE SEQUENCE</scope>
    <source>
        <strain evidence="3">STE-U-9442</strain>
    </source>
</reference>
<feature type="domain" description="PiggyBac transposable element-derived protein" evidence="2">
    <location>
        <begin position="11"/>
        <end position="284"/>
    </location>
</feature>
<evidence type="ECO:0000313" key="4">
    <source>
        <dbReference type="Proteomes" id="UP001259832"/>
    </source>
</evidence>
<evidence type="ECO:0000313" key="3">
    <source>
        <dbReference type="EMBL" id="KAK1930142.1"/>
    </source>
</evidence>
<proteinExistence type="predicted"/>
<dbReference type="EMBL" id="JASMQC010000041">
    <property type="protein sequence ID" value="KAK1930142.1"/>
    <property type="molecule type" value="Genomic_DNA"/>
</dbReference>
<gene>
    <name evidence="3" type="ORF">P3T76_014376</name>
</gene>
<dbReference type="PANTHER" id="PTHR46599:SF3">
    <property type="entry name" value="PIGGYBAC TRANSPOSABLE ELEMENT-DERIVED PROTEIN 4"/>
    <property type="match status" value="1"/>
</dbReference>
<name>A0AAD9LC56_9STRA</name>
<sequence length="334" mass="38467">MAPCNPVIPAIMAFDEAMLLSRSTFNRMRVYIKDKPHKWDAKLFMLCCSTTAYCIRCCLRTRLLFLVHNFRYRVWSKLTVYYLYTAEKGERRSDKLDGPAAVARNLQQGFGPIALPTGEMTLVVMDCFYSFVPLSMQLLTMEFYAIGLSDKLIPKKKKGDKKKPPKIPKNRPKNSDRGTFIVAESLHVLAMRVLRWWDTRGVYLLCTGGSVQPDRVVRRDVMSGEQHAVACPRVVKDYQTYMGGVDVHDQLRLQWYSLQLCIKYKKYYKGLFLGLVDLAIINAYIVFNAARAASEHPKMSHVKFLKELHLELCQLRNEDWEILSTNASFQPTPS</sequence>
<dbReference type="InterPro" id="IPR029526">
    <property type="entry name" value="PGBD"/>
</dbReference>
<dbReference type="AlphaFoldDB" id="A0AAD9LC56"/>
<dbReference type="Pfam" id="PF13843">
    <property type="entry name" value="DDE_Tnp_1_7"/>
    <property type="match status" value="1"/>
</dbReference>
<feature type="compositionally biased region" description="Basic residues" evidence="1">
    <location>
        <begin position="156"/>
        <end position="172"/>
    </location>
</feature>
<feature type="region of interest" description="Disordered" evidence="1">
    <location>
        <begin position="156"/>
        <end position="176"/>
    </location>
</feature>
<evidence type="ECO:0000256" key="1">
    <source>
        <dbReference type="SAM" id="MobiDB-lite"/>
    </source>
</evidence>
<dbReference type="PANTHER" id="PTHR46599">
    <property type="entry name" value="PIGGYBAC TRANSPOSABLE ELEMENT-DERIVED PROTEIN 4"/>
    <property type="match status" value="1"/>
</dbReference>
<comment type="caution">
    <text evidence="3">The sequence shown here is derived from an EMBL/GenBank/DDBJ whole genome shotgun (WGS) entry which is preliminary data.</text>
</comment>
<protein>
    <recommendedName>
        <fullName evidence="2">PiggyBac transposable element-derived protein domain-containing protein</fullName>
    </recommendedName>
</protein>
<organism evidence="3 4">
    <name type="scientific">Phytophthora citrophthora</name>
    <dbReference type="NCBI Taxonomy" id="4793"/>
    <lineage>
        <taxon>Eukaryota</taxon>
        <taxon>Sar</taxon>
        <taxon>Stramenopiles</taxon>
        <taxon>Oomycota</taxon>
        <taxon>Peronosporomycetes</taxon>
        <taxon>Peronosporales</taxon>
        <taxon>Peronosporaceae</taxon>
        <taxon>Phytophthora</taxon>
    </lineage>
</organism>
<evidence type="ECO:0000259" key="2">
    <source>
        <dbReference type="Pfam" id="PF13843"/>
    </source>
</evidence>
<dbReference type="Proteomes" id="UP001259832">
    <property type="component" value="Unassembled WGS sequence"/>
</dbReference>
<keyword evidence="4" id="KW-1185">Reference proteome</keyword>
<accession>A0AAD9LC56</accession>